<evidence type="ECO:0000256" key="1">
    <source>
        <dbReference type="SAM" id="MobiDB-lite"/>
    </source>
</evidence>
<keyword evidence="3" id="KW-1185">Reference proteome</keyword>
<accession>D7FP02</accession>
<proteinExistence type="predicted"/>
<name>D7FP02_ECTSI</name>
<dbReference type="EMBL" id="FN648312">
    <property type="protein sequence ID" value="CBJ30271.1"/>
    <property type="molecule type" value="Genomic_DNA"/>
</dbReference>
<evidence type="ECO:0000313" key="2">
    <source>
        <dbReference type="EMBL" id="CBJ30271.1"/>
    </source>
</evidence>
<evidence type="ECO:0008006" key="4">
    <source>
        <dbReference type="Google" id="ProtNLM"/>
    </source>
</evidence>
<feature type="region of interest" description="Disordered" evidence="1">
    <location>
        <begin position="277"/>
        <end position="302"/>
    </location>
</feature>
<gene>
    <name evidence="2" type="ORF">Esi_0183_0068</name>
</gene>
<dbReference type="Proteomes" id="UP000002630">
    <property type="component" value="Linkage Group LG04"/>
</dbReference>
<protein>
    <recommendedName>
        <fullName evidence="4">Fibronectin type-III domain-containing protein</fullName>
    </recommendedName>
</protein>
<evidence type="ECO:0000313" key="3">
    <source>
        <dbReference type="Proteomes" id="UP000002630"/>
    </source>
</evidence>
<organism evidence="2 3">
    <name type="scientific">Ectocarpus siliculosus</name>
    <name type="common">Brown alga</name>
    <name type="synonym">Conferva siliculosa</name>
    <dbReference type="NCBI Taxonomy" id="2880"/>
    <lineage>
        <taxon>Eukaryota</taxon>
        <taxon>Sar</taxon>
        <taxon>Stramenopiles</taxon>
        <taxon>Ochrophyta</taxon>
        <taxon>PX clade</taxon>
        <taxon>Phaeophyceae</taxon>
        <taxon>Ectocarpales</taxon>
        <taxon>Ectocarpaceae</taxon>
        <taxon>Ectocarpus</taxon>
    </lineage>
</organism>
<dbReference type="InParanoid" id="D7FP02"/>
<dbReference type="AlphaFoldDB" id="D7FP02"/>
<sequence length="302" mass="31852">MLVAPSLNDAVFKDTVAKHGSFPVRASERSAYVIDGLAAGQAYDVFFVIEGLKGVRSPLPINDDLESDTWYQVSAVSERAEGVYSQPAYAVAKTHREPARVLDWKATPVHGSTDSLSLLIRLDCSSAPTHEACGTLRYEVTEKPPKGSPANAKPRQVAQGTAVVADGRLTPHVVSGLSPGKAHSISMAIETPGSNGAYGPTMEVAATTFPRAPRLVTLDAARSDTEASTVIVRYKLSEPGVVHVSLVERVGHPLALIGTMIGNQHGVGFSVEVGMSAGDEEEEDGSDSALEGSQVSSRTFNN</sequence>
<dbReference type="EMBL" id="FN649729">
    <property type="protein sequence ID" value="CBJ30271.1"/>
    <property type="molecule type" value="Genomic_DNA"/>
</dbReference>
<reference evidence="2 3" key="1">
    <citation type="journal article" date="2010" name="Nature">
        <title>The Ectocarpus genome and the independent evolution of multicellularity in brown algae.</title>
        <authorList>
            <person name="Cock J.M."/>
            <person name="Sterck L."/>
            <person name="Rouze P."/>
            <person name="Scornet D."/>
            <person name="Allen A.E."/>
            <person name="Amoutzias G."/>
            <person name="Anthouard V."/>
            <person name="Artiguenave F."/>
            <person name="Aury J.M."/>
            <person name="Badger J.H."/>
            <person name="Beszteri B."/>
            <person name="Billiau K."/>
            <person name="Bonnet E."/>
            <person name="Bothwell J.H."/>
            <person name="Bowler C."/>
            <person name="Boyen C."/>
            <person name="Brownlee C."/>
            <person name="Carrano C.J."/>
            <person name="Charrier B."/>
            <person name="Cho G.Y."/>
            <person name="Coelho S.M."/>
            <person name="Collen J."/>
            <person name="Corre E."/>
            <person name="Da Silva C."/>
            <person name="Delage L."/>
            <person name="Delaroque N."/>
            <person name="Dittami S.M."/>
            <person name="Doulbeau S."/>
            <person name="Elias M."/>
            <person name="Farnham G."/>
            <person name="Gachon C.M."/>
            <person name="Gschloessl B."/>
            <person name="Heesch S."/>
            <person name="Jabbari K."/>
            <person name="Jubin C."/>
            <person name="Kawai H."/>
            <person name="Kimura K."/>
            <person name="Kloareg B."/>
            <person name="Kupper F.C."/>
            <person name="Lang D."/>
            <person name="Le Bail A."/>
            <person name="Leblanc C."/>
            <person name="Lerouge P."/>
            <person name="Lohr M."/>
            <person name="Lopez P.J."/>
            <person name="Martens C."/>
            <person name="Maumus F."/>
            <person name="Michel G."/>
            <person name="Miranda-Saavedra D."/>
            <person name="Morales J."/>
            <person name="Moreau H."/>
            <person name="Motomura T."/>
            <person name="Nagasato C."/>
            <person name="Napoli C.A."/>
            <person name="Nelson D.R."/>
            <person name="Nyvall-Collen P."/>
            <person name="Peters A.F."/>
            <person name="Pommier C."/>
            <person name="Potin P."/>
            <person name="Poulain J."/>
            <person name="Quesneville H."/>
            <person name="Read B."/>
            <person name="Rensing S.A."/>
            <person name="Ritter A."/>
            <person name="Rousvoal S."/>
            <person name="Samanta M."/>
            <person name="Samson G."/>
            <person name="Schroeder D.C."/>
            <person name="Segurens B."/>
            <person name="Strittmatter M."/>
            <person name="Tonon T."/>
            <person name="Tregear J.W."/>
            <person name="Valentin K."/>
            <person name="von Dassow P."/>
            <person name="Yamagishi T."/>
            <person name="Van de Peer Y."/>
            <person name="Wincker P."/>
        </authorList>
    </citation>
    <scope>NUCLEOTIDE SEQUENCE [LARGE SCALE GENOMIC DNA]</scope>
    <source>
        <strain evidence="3">Ec32 / CCAP1310/4</strain>
    </source>
</reference>